<reference evidence="2" key="1">
    <citation type="submission" date="2021-01" db="EMBL/GenBank/DDBJ databases">
        <authorList>
            <person name="Corre E."/>
            <person name="Pelletier E."/>
            <person name="Niang G."/>
            <person name="Scheremetjew M."/>
            <person name="Finn R."/>
            <person name="Kale V."/>
            <person name="Holt S."/>
            <person name="Cochrane G."/>
            <person name="Meng A."/>
            <person name="Brown T."/>
            <person name="Cohen L."/>
        </authorList>
    </citation>
    <scope>NUCLEOTIDE SEQUENCE</scope>
    <source>
        <strain evidence="2">CCMP127</strain>
    </source>
</reference>
<feature type="region of interest" description="Disordered" evidence="1">
    <location>
        <begin position="187"/>
        <end position="245"/>
    </location>
</feature>
<organism evidence="2">
    <name type="scientific">Amphora coffeiformis</name>
    <dbReference type="NCBI Taxonomy" id="265554"/>
    <lineage>
        <taxon>Eukaryota</taxon>
        <taxon>Sar</taxon>
        <taxon>Stramenopiles</taxon>
        <taxon>Ochrophyta</taxon>
        <taxon>Bacillariophyta</taxon>
        <taxon>Bacillariophyceae</taxon>
        <taxon>Bacillariophycidae</taxon>
        <taxon>Thalassiophysales</taxon>
        <taxon>Catenulaceae</taxon>
        <taxon>Amphora</taxon>
    </lineage>
</organism>
<proteinExistence type="predicted"/>
<accession>A0A7S3L1Y8</accession>
<feature type="compositionally biased region" description="Polar residues" evidence="1">
    <location>
        <begin position="228"/>
        <end position="245"/>
    </location>
</feature>
<evidence type="ECO:0000256" key="1">
    <source>
        <dbReference type="SAM" id="MobiDB-lite"/>
    </source>
</evidence>
<evidence type="ECO:0000313" key="2">
    <source>
        <dbReference type="EMBL" id="CAE0407107.1"/>
    </source>
</evidence>
<dbReference type="AlphaFoldDB" id="A0A7S3L1Y8"/>
<feature type="compositionally biased region" description="Low complexity" evidence="1">
    <location>
        <begin position="210"/>
        <end position="219"/>
    </location>
</feature>
<name>A0A7S3L1Y8_9STRA</name>
<sequence length="245" mass="26944">MTGSEPPTREAAAATTTTITSHHVPAKRLVSFSTIDFHEHSVCLGDNPGGSLEGPPLSIDWEAQRHLQVKIDEYEACRQRRATEQLIIPVEERMIILKEWGYSRTDIRKLARPVHVERARRKASRLKYYANHNHHRGGGALNITDILKNIVTLGCNGKKIREEVFIDDSTTSTLASRVCDAQRAKERRGSFASTQQQSLSHHKTTTLLASSSSSSSSSSGKDPVVVDASQTSGMSSNESTVPLNV</sequence>
<gene>
    <name evidence="2" type="ORF">ACOF00016_LOCUS4934</name>
</gene>
<dbReference type="EMBL" id="HBIM01005804">
    <property type="protein sequence ID" value="CAE0407107.1"/>
    <property type="molecule type" value="Transcribed_RNA"/>
</dbReference>
<feature type="compositionally biased region" description="Polar residues" evidence="1">
    <location>
        <begin position="191"/>
        <end position="209"/>
    </location>
</feature>
<protein>
    <submittedName>
        <fullName evidence="2">Uncharacterized protein</fullName>
    </submittedName>
</protein>